<dbReference type="PROSITE" id="PS00801">
    <property type="entry name" value="TRANSKETOLASE_1"/>
    <property type="match status" value="1"/>
</dbReference>
<feature type="binding site" evidence="16">
    <location>
        <position position="211"/>
    </location>
    <ligand>
        <name>Mg(2+)</name>
        <dbReference type="ChEBI" id="CHEBI:18420"/>
    </ligand>
</feature>
<evidence type="ECO:0000256" key="1">
    <source>
        <dbReference type="ARBA" id="ARBA00001913"/>
    </source>
</evidence>
<dbReference type="Gene3D" id="3.40.50.970">
    <property type="match status" value="2"/>
</dbReference>
<evidence type="ECO:0000256" key="16">
    <source>
        <dbReference type="PIRSR" id="PIRSR605478-4"/>
    </source>
</evidence>
<dbReference type="GO" id="GO:0004802">
    <property type="term" value="F:transketolase activity"/>
    <property type="evidence" value="ECO:0007669"/>
    <property type="project" value="UniProtKB-UniRule"/>
</dbReference>
<dbReference type="SUPFAM" id="SSF52518">
    <property type="entry name" value="Thiamin diphosphate-binding fold (THDP-binding)"/>
    <property type="match status" value="2"/>
</dbReference>
<reference evidence="20 21" key="1">
    <citation type="submission" date="2018-08" db="EMBL/GenBank/DDBJ databases">
        <title>Genome Sequences of Legionella pneumophila subsp. pneumophila Isolates, Recovered from a Drinking Water System in a Large Builging.</title>
        <authorList>
            <person name="Gomez-Alvarez V."/>
            <person name="Boczek L."/>
            <person name="King D."/>
            <person name="Pemberton A."/>
            <person name="Pfaller S."/>
            <person name="Rodgers M."/>
            <person name="Santodomingo J."/>
            <person name="Revetta R."/>
        </authorList>
    </citation>
    <scope>NUCLEOTIDE SEQUENCE [LARGE SCALE GENOMIC DNA]</scope>
    <source>
        <strain evidence="20 21">L01C.1</strain>
    </source>
</reference>
<feature type="binding site" evidence="14">
    <location>
        <position position="408"/>
    </location>
    <ligand>
        <name>substrate</name>
    </ligand>
</feature>
<feature type="site" description="Important for catalytic activity" evidence="17">
    <location>
        <position position="284"/>
    </location>
</feature>
<dbReference type="Gene3D" id="3.40.50.920">
    <property type="match status" value="1"/>
</dbReference>
<dbReference type="Proteomes" id="UP000277145">
    <property type="component" value="Unassembled WGS sequence"/>
</dbReference>
<evidence type="ECO:0000256" key="5">
    <source>
        <dbReference type="ARBA" id="ARBA00013152"/>
    </source>
</evidence>
<evidence type="ECO:0000256" key="15">
    <source>
        <dbReference type="PIRSR" id="PIRSR605478-3"/>
    </source>
</evidence>
<evidence type="ECO:0000256" key="8">
    <source>
        <dbReference type="ARBA" id="ARBA00022837"/>
    </source>
</evidence>
<accession>A0A3A6W649</accession>
<dbReference type="AlphaFoldDB" id="A0A3A6W649"/>
<feature type="binding site" evidence="14">
    <location>
        <position position="493"/>
    </location>
    <ligand>
        <name>substrate</name>
    </ligand>
</feature>
<keyword evidence="9 16" id="KW-0460">Magnesium</keyword>
<evidence type="ECO:0000256" key="3">
    <source>
        <dbReference type="ARBA" id="ARBA00007131"/>
    </source>
</evidence>
<dbReference type="CDD" id="cd07033">
    <property type="entry name" value="TPP_PYR_DXS_TK_like"/>
    <property type="match status" value="1"/>
</dbReference>
<feature type="binding site" evidence="14">
    <location>
        <position position="497"/>
    </location>
    <ligand>
        <name>substrate</name>
    </ligand>
</feature>
<evidence type="ECO:0000256" key="18">
    <source>
        <dbReference type="RuleBase" id="RU004996"/>
    </source>
</evidence>
<evidence type="ECO:0000256" key="17">
    <source>
        <dbReference type="PIRSR" id="PIRSR605478-5"/>
    </source>
</evidence>
<organism evidence="20 21">
    <name type="scientific">Legionella pneumophila subsp. pneumophila</name>
    <dbReference type="NCBI Taxonomy" id="91891"/>
    <lineage>
        <taxon>Bacteria</taxon>
        <taxon>Pseudomonadati</taxon>
        <taxon>Pseudomonadota</taxon>
        <taxon>Gammaproteobacteria</taxon>
        <taxon>Legionellales</taxon>
        <taxon>Legionellaceae</taxon>
        <taxon>Legionella</taxon>
    </lineage>
</organism>
<evidence type="ECO:0000256" key="7">
    <source>
        <dbReference type="ARBA" id="ARBA00022723"/>
    </source>
</evidence>
<feature type="binding site" evidence="16">
    <location>
        <position position="209"/>
    </location>
    <ligand>
        <name>Mg(2+)</name>
        <dbReference type="ChEBI" id="CHEBI:18420"/>
    </ligand>
</feature>
<comment type="caution">
    <text evidence="20">The sequence shown here is derived from an EMBL/GenBank/DDBJ whole genome shotgun (WGS) entry which is preliminary data.</text>
</comment>
<dbReference type="InterPro" id="IPR009014">
    <property type="entry name" value="Transketo_C/PFOR_II"/>
</dbReference>
<keyword evidence="7 16" id="KW-0479">Metal-binding</keyword>
<dbReference type="InterPro" id="IPR049557">
    <property type="entry name" value="Transketolase_CS"/>
</dbReference>
<dbReference type="PROSITE" id="PS00802">
    <property type="entry name" value="TRANSKETOLASE_2"/>
    <property type="match status" value="1"/>
</dbReference>
<dbReference type="InterPro" id="IPR005475">
    <property type="entry name" value="Transketolase-like_Pyr-bd"/>
</dbReference>
<comment type="cofactor">
    <cofactor evidence="15">
        <name>thiamine diphosphate</name>
        <dbReference type="ChEBI" id="CHEBI:58937"/>
    </cofactor>
    <text evidence="15">Binds 1 thiamine pyrophosphate per subunit. During the reaction, the substrate forms a covalent intermediate with the cofactor.</text>
</comment>
<dbReference type="Pfam" id="PF00456">
    <property type="entry name" value="Transketolase_N"/>
    <property type="match status" value="1"/>
</dbReference>
<keyword evidence="6 18" id="KW-0808">Transferase</keyword>
<dbReference type="GO" id="GO:0005829">
    <property type="term" value="C:cytosol"/>
    <property type="evidence" value="ECO:0007669"/>
    <property type="project" value="TreeGrafter"/>
</dbReference>
<evidence type="ECO:0000313" key="20">
    <source>
        <dbReference type="EMBL" id="RJY33917.1"/>
    </source>
</evidence>
<dbReference type="FunFam" id="3.40.50.970:FF:000003">
    <property type="entry name" value="Transketolase"/>
    <property type="match status" value="1"/>
</dbReference>
<dbReference type="CDD" id="cd02012">
    <property type="entry name" value="TPP_TK"/>
    <property type="match status" value="1"/>
</dbReference>
<dbReference type="RefSeq" id="WP_080019868.1">
    <property type="nucleotide sequence ID" value="NZ_CP021281.1"/>
</dbReference>
<dbReference type="FunFam" id="3.40.50.970:FF:000004">
    <property type="entry name" value="Transketolase"/>
    <property type="match status" value="1"/>
</dbReference>
<feature type="binding site" evidence="15">
    <location>
        <begin position="138"/>
        <end position="140"/>
    </location>
    <ligand>
        <name>thiamine diphosphate</name>
        <dbReference type="ChEBI" id="CHEBI:58937"/>
    </ligand>
</feature>
<comment type="cofactor">
    <cofactor evidence="1">
        <name>Ca(2+)</name>
        <dbReference type="ChEBI" id="CHEBI:29108"/>
    </cofactor>
</comment>
<dbReference type="SMART" id="SM00861">
    <property type="entry name" value="Transket_pyr"/>
    <property type="match status" value="1"/>
</dbReference>
<evidence type="ECO:0000256" key="11">
    <source>
        <dbReference type="ARBA" id="ARBA00049473"/>
    </source>
</evidence>
<feature type="binding site" evidence="14">
    <location>
        <position position="544"/>
    </location>
    <ligand>
        <name>substrate</name>
    </ligand>
</feature>
<comment type="catalytic activity">
    <reaction evidence="11 18">
        <text>D-sedoheptulose 7-phosphate + D-glyceraldehyde 3-phosphate = aldehydo-D-ribose 5-phosphate + D-xylulose 5-phosphate</text>
        <dbReference type="Rhea" id="RHEA:10508"/>
        <dbReference type="ChEBI" id="CHEBI:57483"/>
        <dbReference type="ChEBI" id="CHEBI:57737"/>
        <dbReference type="ChEBI" id="CHEBI:58273"/>
        <dbReference type="ChEBI" id="CHEBI:59776"/>
        <dbReference type="EC" id="2.2.1.1"/>
    </reaction>
</comment>
<feature type="binding site" evidence="14">
    <location>
        <position position="485"/>
    </location>
    <ligand>
        <name>substrate</name>
    </ligand>
</feature>
<gene>
    <name evidence="20" type="primary">tkt</name>
    <name evidence="20" type="ORF">D1H98_03735</name>
</gene>
<feature type="active site" description="Proton donor" evidence="13">
    <location>
        <position position="435"/>
    </location>
</feature>
<dbReference type="FunFam" id="3.40.50.920:FF:000003">
    <property type="entry name" value="Transketolase"/>
    <property type="match status" value="1"/>
</dbReference>
<keyword evidence="10 15" id="KW-0786">Thiamine pyrophosphate</keyword>
<evidence type="ECO:0000256" key="9">
    <source>
        <dbReference type="ARBA" id="ARBA00022842"/>
    </source>
</evidence>
<evidence type="ECO:0000256" key="13">
    <source>
        <dbReference type="PIRSR" id="PIRSR605478-1"/>
    </source>
</evidence>
<keyword evidence="8 18" id="KW-0106">Calcium</keyword>
<dbReference type="InterPro" id="IPR020826">
    <property type="entry name" value="Transketolase_BS"/>
</dbReference>
<dbReference type="NCBIfam" id="TIGR00232">
    <property type="entry name" value="tktlase_bact"/>
    <property type="match status" value="1"/>
</dbReference>
<dbReference type="InterPro" id="IPR055152">
    <property type="entry name" value="Transketolase-like_C_2"/>
</dbReference>
<evidence type="ECO:0000256" key="12">
    <source>
        <dbReference type="NCBIfam" id="TIGR00232"/>
    </source>
</evidence>
<sequence length="692" mass="75965">MNGLLADLCLLSDNSASVKCKRVGMNSFTELANAVRMLSIDAVNQAQSGHPGMPLGMADIATVLWKKFLKFNPKNPHWFNRDRFVLSNGHGSMLLYSLLHLTGYNLDINELKNFRQLHSKTPGHPEHGHTPGVETTTGPLGQGLANSVGMALAERVLASHFNHDHYNLVDHYTYTFAGDGCLMEGISHEACSLAGTLGLGKLIVFYDDNGISIDGKVESWFTDDTTSRFKAYNWQVIGPIDGHDADQIEQAISAARENTTQPSLIICKTVIGLGSSVAGSEKAHGSPLSAQDINNVREFFNWKHAPFEIPDSIYKQWDHREQGDKEEQQWLQLLHEYRLQYPSEHDEFLRRANGDLPDDWQEISAGFLKQCLNNEKAIATRKASQQCIEFFAPILPEMFGGSADLTGSNNTDWSGSKAITAHNFSGNYLYYGVREFAMAAIMNGLAVHGGFIPYGGTFLVFADYARNAIRLSALMKQRVIYVLTHDSIGLGEDGPTHQPIEHIAMLRMTPGMTVWRPADLMETAVAWQQSLEHHNGPSALLLSRQNLPALAHGTDAADLIKKGGYIIADCEGKPDAILIATGSEVQLAITAAEKAKARGLQVRVVSMPCAERFLAQSDAYKNQVLPGQVRTRIAIEAASSAYWHQFVGFDGAVIGLDCFGVSAPATDAFNYLGITVEKIINTLDTLTKQTMV</sequence>
<evidence type="ECO:0000313" key="21">
    <source>
        <dbReference type="Proteomes" id="UP000277145"/>
    </source>
</evidence>
<protein>
    <recommendedName>
        <fullName evidence="5 12">Transketolase</fullName>
        <ecNumber evidence="5 12">2.2.1.1</ecNumber>
    </recommendedName>
</protein>
<feature type="binding site" evidence="15">
    <location>
        <position position="284"/>
    </location>
    <ligand>
        <name>thiamine diphosphate</name>
        <dbReference type="ChEBI" id="CHEBI:58937"/>
    </ligand>
</feature>
<dbReference type="SUPFAM" id="SSF52922">
    <property type="entry name" value="TK C-terminal domain-like"/>
    <property type="match status" value="1"/>
</dbReference>
<dbReference type="InterPro" id="IPR029061">
    <property type="entry name" value="THDP-binding"/>
</dbReference>
<comment type="subunit">
    <text evidence="4 18">Homodimer.</text>
</comment>
<dbReference type="InterPro" id="IPR005474">
    <property type="entry name" value="Transketolase_N"/>
</dbReference>
<comment type="similarity">
    <text evidence="3 18">Belongs to the transketolase family.</text>
</comment>
<dbReference type="Pfam" id="PF22613">
    <property type="entry name" value="Transketolase_C_1"/>
    <property type="match status" value="1"/>
</dbReference>
<feature type="binding site" evidence="15">
    <location>
        <position position="90"/>
    </location>
    <ligand>
        <name>thiamine diphosphate</name>
        <dbReference type="ChEBI" id="CHEBI:58937"/>
    </ligand>
</feature>
<feature type="binding site" evidence="16">
    <location>
        <position position="179"/>
    </location>
    <ligand>
        <name>Mg(2+)</name>
        <dbReference type="ChEBI" id="CHEBI:18420"/>
    </ligand>
</feature>
<feature type="binding site" evidence="15">
    <location>
        <position position="461"/>
    </location>
    <ligand>
        <name>thiamine diphosphate</name>
        <dbReference type="ChEBI" id="CHEBI:58937"/>
    </ligand>
</feature>
<evidence type="ECO:0000256" key="4">
    <source>
        <dbReference type="ARBA" id="ARBA00011738"/>
    </source>
</evidence>
<dbReference type="PANTHER" id="PTHR43522">
    <property type="entry name" value="TRANSKETOLASE"/>
    <property type="match status" value="1"/>
</dbReference>
<feature type="binding site" evidence="15">
    <location>
        <position position="180"/>
    </location>
    <ligand>
        <name>thiamine diphosphate</name>
        <dbReference type="ChEBI" id="CHEBI:58937"/>
    </ligand>
</feature>
<feature type="binding site" evidence="14">
    <location>
        <position position="284"/>
    </location>
    <ligand>
        <name>substrate</name>
    </ligand>
</feature>
<proteinExistence type="inferred from homology"/>
<dbReference type="InterPro" id="IPR033247">
    <property type="entry name" value="Transketolase_fam"/>
</dbReference>
<feature type="domain" description="Transketolase-like pyrimidine-binding" evidence="19">
    <location>
        <begin position="378"/>
        <end position="549"/>
    </location>
</feature>
<comment type="function">
    <text evidence="18">Catalyzes the transfer of a two-carbon ketol group from a ketose donor to an aldose acceptor, via a covalent intermediate with the cofactor thiamine pyrophosphate.</text>
</comment>
<dbReference type="GO" id="GO:0046872">
    <property type="term" value="F:metal ion binding"/>
    <property type="evidence" value="ECO:0007669"/>
    <property type="project" value="UniProtKB-KW"/>
</dbReference>
<evidence type="ECO:0000256" key="14">
    <source>
        <dbReference type="PIRSR" id="PIRSR605478-2"/>
    </source>
</evidence>
<comment type="cofactor">
    <cofactor evidence="18">
        <name>Mg(2+)</name>
        <dbReference type="ChEBI" id="CHEBI:18420"/>
    </cofactor>
    <cofactor evidence="18">
        <name>Ca(2+)</name>
        <dbReference type="ChEBI" id="CHEBI:29108"/>
    </cofactor>
    <cofactor evidence="18">
        <name>Mn(2+)</name>
        <dbReference type="ChEBI" id="CHEBI:29035"/>
    </cofactor>
    <cofactor evidence="18">
        <name>Co(2+)</name>
        <dbReference type="ChEBI" id="CHEBI:48828"/>
    </cofactor>
    <text evidence="18">Binds 1 Mg(2+) ion per subunit. Can also utilize other divalent metal cations, such as Ca(2+), Mn(2+) and Co(2+).</text>
</comment>
<comment type="cofactor">
    <cofactor evidence="2">
        <name>Co(2+)</name>
        <dbReference type="ChEBI" id="CHEBI:48828"/>
    </cofactor>
</comment>
<evidence type="ECO:0000256" key="10">
    <source>
        <dbReference type="ARBA" id="ARBA00023052"/>
    </source>
</evidence>
<dbReference type="Pfam" id="PF02779">
    <property type="entry name" value="Transket_pyr"/>
    <property type="match status" value="1"/>
</dbReference>
<dbReference type="PANTHER" id="PTHR43522:SF2">
    <property type="entry name" value="TRANSKETOLASE 1-RELATED"/>
    <property type="match status" value="1"/>
</dbReference>
<dbReference type="EMBL" id="QWDR01000001">
    <property type="protein sequence ID" value="RJY33917.1"/>
    <property type="molecule type" value="Genomic_DNA"/>
</dbReference>
<feature type="binding site" evidence="14">
    <location>
        <position position="381"/>
    </location>
    <ligand>
        <name>substrate</name>
    </ligand>
</feature>
<comment type="cofactor">
    <cofactor evidence="16">
        <name>Mg(2+)</name>
        <dbReference type="ChEBI" id="CHEBI:18420"/>
    </cofactor>
    <text evidence="16">Binds 1 Mg(2+) ion per subunit. Can also utilize other divalent metal cations, such as Ca(2+), Mn(2+) and Co(2+).</text>
</comment>
<evidence type="ECO:0000256" key="6">
    <source>
        <dbReference type="ARBA" id="ARBA00022679"/>
    </source>
</evidence>
<name>A0A3A6W649_LEGPN</name>
<feature type="binding site" evidence="15">
    <location>
        <position position="209"/>
    </location>
    <ligand>
        <name>thiamine diphosphate</name>
        <dbReference type="ChEBI" id="CHEBI:58937"/>
    </ligand>
</feature>
<dbReference type="GO" id="GO:0009052">
    <property type="term" value="P:pentose-phosphate shunt, non-oxidative branch"/>
    <property type="evidence" value="ECO:0007669"/>
    <property type="project" value="UniProtKB-ARBA"/>
</dbReference>
<feature type="binding site" evidence="14">
    <location>
        <position position="50"/>
    </location>
    <ligand>
        <name>substrate</name>
    </ligand>
</feature>
<dbReference type="EC" id="2.2.1.1" evidence="5 12"/>
<evidence type="ECO:0000256" key="2">
    <source>
        <dbReference type="ARBA" id="ARBA00001941"/>
    </source>
</evidence>
<feature type="site" description="Important for catalytic activity" evidence="17">
    <location>
        <position position="50"/>
    </location>
</feature>
<evidence type="ECO:0000259" key="19">
    <source>
        <dbReference type="SMART" id="SM00861"/>
    </source>
</evidence>
<dbReference type="InterPro" id="IPR005478">
    <property type="entry name" value="Transketolase_bac-like"/>
</dbReference>